<feature type="coiled-coil region" evidence="6">
    <location>
        <begin position="311"/>
        <end position="338"/>
    </location>
</feature>
<evidence type="ECO:0000256" key="2">
    <source>
        <dbReference type="ARBA" id="ARBA00012438"/>
    </source>
</evidence>
<dbReference type="GO" id="GO:0000160">
    <property type="term" value="P:phosphorelay signal transduction system"/>
    <property type="evidence" value="ECO:0007669"/>
    <property type="project" value="UniProtKB-KW"/>
</dbReference>
<keyword evidence="7" id="KW-0472">Membrane</keyword>
<keyword evidence="5" id="KW-0902">Two-component regulatory system</keyword>
<evidence type="ECO:0000313" key="8">
    <source>
        <dbReference type="EMBL" id="TCD29607.1"/>
    </source>
</evidence>
<keyword evidence="7" id="KW-1133">Transmembrane helix</keyword>
<dbReference type="Proteomes" id="UP000293925">
    <property type="component" value="Unassembled WGS sequence"/>
</dbReference>
<keyword evidence="7" id="KW-0812">Transmembrane</keyword>
<organism evidence="8 9">
    <name type="scientific">Pedobacter psychrodurus</name>
    <dbReference type="NCBI Taxonomy" id="2530456"/>
    <lineage>
        <taxon>Bacteria</taxon>
        <taxon>Pseudomonadati</taxon>
        <taxon>Bacteroidota</taxon>
        <taxon>Sphingobacteriia</taxon>
        <taxon>Sphingobacteriales</taxon>
        <taxon>Sphingobacteriaceae</taxon>
        <taxon>Pedobacter</taxon>
    </lineage>
</organism>
<dbReference type="GO" id="GO:0005524">
    <property type="term" value="F:ATP binding"/>
    <property type="evidence" value="ECO:0007669"/>
    <property type="project" value="UniProtKB-KW"/>
</dbReference>
<dbReference type="Gene3D" id="3.30.565.10">
    <property type="entry name" value="Histidine kinase-like ATPase, C-terminal domain"/>
    <property type="match status" value="1"/>
</dbReference>
<dbReference type="OrthoDB" id="943406at2"/>
<dbReference type="PANTHER" id="PTHR24421:SF10">
    <property type="entry name" value="NITRATE_NITRITE SENSOR PROTEIN NARQ"/>
    <property type="match status" value="1"/>
</dbReference>
<evidence type="ECO:0000256" key="1">
    <source>
        <dbReference type="ARBA" id="ARBA00000085"/>
    </source>
</evidence>
<proteinExistence type="predicted"/>
<dbReference type="PANTHER" id="PTHR24421">
    <property type="entry name" value="NITRATE/NITRITE SENSOR PROTEIN NARX-RELATED"/>
    <property type="match status" value="1"/>
</dbReference>
<dbReference type="SUPFAM" id="SSF55874">
    <property type="entry name" value="ATPase domain of HSP90 chaperone/DNA topoisomerase II/histidine kinase"/>
    <property type="match status" value="1"/>
</dbReference>
<keyword evidence="8" id="KW-0547">Nucleotide-binding</keyword>
<dbReference type="Gene3D" id="1.25.40.10">
    <property type="entry name" value="Tetratricopeptide repeat domain"/>
    <property type="match status" value="2"/>
</dbReference>
<dbReference type="InterPro" id="IPR036890">
    <property type="entry name" value="HATPase_C_sf"/>
</dbReference>
<dbReference type="EMBL" id="SJSO01000001">
    <property type="protein sequence ID" value="TCD29607.1"/>
    <property type="molecule type" value="Genomic_DNA"/>
</dbReference>
<evidence type="ECO:0000256" key="7">
    <source>
        <dbReference type="SAM" id="Phobius"/>
    </source>
</evidence>
<evidence type="ECO:0000256" key="6">
    <source>
        <dbReference type="SAM" id="Coils"/>
    </source>
</evidence>
<name>A0A4R0Q185_9SPHI</name>
<comment type="caution">
    <text evidence="8">The sequence shown here is derived from an EMBL/GenBank/DDBJ whole genome shotgun (WGS) entry which is preliminary data.</text>
</comment>
<comment type="catalytic activity">
    <reaction evidence="1">
        <text>ATP + protein L-histidine = ADP + protein N-phospho-L-histidine.</text>
        <dbReference type="EC" id="2.7.13.3"/>
    </reaction>
</comment>
<dbReference type="GO" id="GO:0004673">
    <property type="term" value="F:protein histidine kinase activity"/>
    <property type="evidence" value="ECO:0007669"/>
    <property type="project" value="UniProtKB-EC"/>
</dbReference>
<dbReference type="RefSeq" id="WP_131526468.1">
    <property type="nucleotide sequence ID" value="NZ_SJSO01000001.1"/>
</dbReference>
<dbReference type="CDD" id="cd16917">
    <property type="entry name" value="HATPase_UhpB-NarQ-NarX-like"/>
    <property type="match status" value="1"/>
</dbReference>
<keyword evidence="3" id="KW-0808">Transferase</keyword>
<evidence type="ECO:0000256" key="4">
    <source>
        <dbReference type="ARBA" id="ARBA00022777"/>
    </source>
</evidence>
<dbReference type="SMART" id="SM00028">
    <property type="entry name" value="TPR"/>
    <property type="match status" value="3"/>
</dbReference>
<keyword evidence="8" id="KW-0067">ATP-binding</keyword>
<evidence type="ECO:0000313" key="9">
    <source>
        <dbReference type="Proteomes" id="UP000293925"/>
    </source>
</evidence>
<evidence type="ECO:0000256" key="3">
    <source>
        <dbReference type="ARBA" id="ARBA00022679"/>
    </source>
</evidence>
<dbReference type="InterPro" id="IPR011990">
    <property type="entry name" value="TPR-like_helical_dom_sf"/>
</dbReference>
<keyword evidence="4" id="KW-0418">Kinase</keyword>
<reference evidence="8 9" key="1">
    <citation type="submission" date="2019-02" db="EMBL/GenBank/DDBJ databases">
        <title>Pedobacter sp. RP-3-21 sp. nov., isolated from Arctic soil.</title>
        <authorList>
            <person name="Dahal R.H."/>
        </authorList>
    </citation>
    <scope>NUCLEOTIDE SEQUENCE [LARGE SCALE GENOMIC DNA]</scope>
    <source>
        <strain evidence="8 9">RP-3-21</strain>
    </source>
</reference>
<dbReference type="InterPro" id="IPR050482">
    <property type="entry name" value="Sensor_HK_TwoCompSys"/>
</dbReference>
<dbReference type="InterPro" id="IPR019734">
    <property type="entry name" value="TPR_rpt"/>
</dbReference>
<dbReference type="AlphaFoldDB" id="A0A4R0Q185"/>
<keyword evidence="9" id="KW-1185">Reference proteome</keyword>
<keyword evidence="6" id="KW-0175">Coiled coil</keyword>
<dbReference type="SUPFAM" id="SSF48452">
    <property type="entry name" value="TPR-like"/>
    <property type="match status" value="2"/>
</dbReference>
<gene>
    <name evidence="8" type="ORF">EZ456_00905</name>
</gene>
<accession>A0A4R0Q185</accession>
<dbReference type="PROSITE" id="PS51257">
    <property type="entry name" value="PROKAR_LIPOPROTEIN"/>
    <property type="match status" value="1"/>
</dbReference>
<protein>
    <recommendedName>
        <fullName evidence="2">histidine kinase</fullName>
        <ecNumber evidence="2">2.7.13.3</ecNumber>
    </recommendedName>
</protein>
<evidence type="ECO:0000256" key="5">
    <source>
        <dbReference type="ARBA" id="ARBA00023012"/>
    </source>
</evidence>
<sequence>MKRLNITIISILLLFSCSEKSPKVKVETKENNPIYDKAFQYSEELKTDSAFFYFDKAKDLFLQQKDSLGVAKCLLNMAMISTNNGDYFGGQELSVNASPYFDKRISKQHIFIKANLNNLGLASENLKDYGQAIVFYTEALNYTTGVNAEAVLKNNIANIYRKRKAYQKAIAIYQSILNQSIDSETFARILSNLALTKWLQNPNYKAASELLKALELRKKNNRLLELNASYAHLADYYTNSKPDSALFYANKRYQVAQVINRVDDRLEGLQKLIRISPPSATKQYFQSYQNLSDSIQTVRSAAKNQFAVIRYNSEKNKADFLKAQAENIEKQKDILVRNIGISTLILCLLLGYFLYRKRKKSLQQEKEIEVKQTELKYVKKIHDRVANRVYQVMSEVENTTEIDKNDLADKLDVIYKISRDLSYDNKEINNEESFSIELSKMLYAYASAKTNIAVEGGGEKLWEAIKDDTKAEVFCILQELMTNMKKHSGADIVTLNFKRENDRITVLYVDNGKGMEVLTPKNGLRNTETRIESISGHITFDTKPDEGLCVEFSFPTL</sequence>
<feature type="transmembrane region" description="Helical" evidence="7">
    <location>
        <begin position="334"/>
        <end position="355"/>
    </location>
</feature>
<dbReference type="EC" id="2.7.13.3" evidence="2"/>